<dbReference type="AlphaFoldDB" id="A0A4R5DPX9"/>
<proteinExistence type="predicted"/>
<comment type="caution">
    <text evidence="2">The sequence shown here is derived from an EMBL/GenBank/DDBJ whole genome shotgun (WGS) entry which is preliminary data.</text>
</comment>
<keyword evidence="1" id="KW-0472">Membrane</keyword>
<evidence type="ECO:0000313" key="3">
    <source>
        <dbReference type="Proteomes" id="UP000294850"/>
    </source>
</evidence>
<name>A0A4R5DPX9_9BACT</name>
<gene>
    <name evidence="2" type="ORF">E0F88_09145</name>
</gene>
<keyword evidence="1" id="KW-0812">Transmembrane</keyword>
<evidence type="ECO:0000313" key="2">
    <source>
        <dbReference type="EMBL" id="TDE16396.1"/>
    </source>
</evidence>
<dbReference type="OrthoDB" id="9807941at2"/>
<dbReference type="EMBL" id="SMFL01000003">
    <property type="protein sequence ID" value="TDE16396.1"/>
    <property type="molecule type" value="Genomic_DNA"/>
</dbReference>
<keyword evidence="1" id="KW-1133">Transmembrane helix</keyword>
<evidence type="ECO:0008006" key="4">
    <source>
        <dbReference type="Google" id="ProtNLM"/>
    </source>
</evidence>
<protein>
    <recommendedName>
        <fullName evidence="4">DUF4332 domain-containing protein</fullName>
    </recommendedName>
</protein>
<reference evidence="2 3" key="1">
    <citation type="submission" date="2019-03" db="EMBL/GenBank/DDBJ databases">
        <title>Dyadobacter AR-3-6 sp. nov., isolated from arctic soil.</title>
        <authorList>
            <person name="Chaudhary D.K."/>
        </authorList>
    </citation>
    <scope>NUCLEOTIDE SEQUENCE [LARGE SCALE GENOMIC DNA]</scope>
    <source>
        <strain evidence="2 3">AR-3-6</strain>
    </source>
</reference>
<dbReference type="Proteomes" id="UP000294850">
    <property type="component" value="Unassembled WGS sequence"/>
</dbReference>
<organism evidence="2 3">
    <name type="scientific">Dyadobacter psychrotolerans</name>
    <dbReference type="NCBI Taxonomy" id="2541721"/>
    <lineage>
        <taxon>Bacteria</taxon>
        <taxon>Pseudomonadati</taxon>
        <taxon>Bacteroidota</taxon>
        <taxon>Cytophagia</taxon>
        <taxon>Cytophagales</taxon>
        <taxon>Spirosomataceae</taxon>
        <taxon>Dyadobacter</taxon>
    </lineage>
</organism>
<keyword evidence="3" id="KW-1185">Reference proteome</keyword>
<sequence>MFTLNPLQNPDALWQHVVMVLVAAILGYIIGYIGAKQKEKELDRKLGKLNADLEMCLTIKRPVVQTVVSTSAAPVNLVNPIDFVKKDDLKIIEGIGPKIEELLNSEGIFTFEQLKDASSEHLTAILQKSGNRFQVHDPQTWPHQASLAANQMWDQLKELQNELNKGHWE</sequence>
<evidence type="ECO:0000256" key="1">
    <source>
        <dbReference type="SAM" id="Phobius"/>
    </source>
</evidence>
<dbReference type="Gene3D" id="1.10.150.20">
    <property type="entry name" value="5' to 3' exonuclease, C-terminal subdomain"/>
    <property type="match status" value="1"/>
</dbReference>
<feature type="transmembrane region" description="Helical" evidence="1">
    <location>
        <begin position="12"/>
        <end position="35"/>
    </location>
</feature>
<accession>A0A4R5DPX9</accession>
<dbReference type="RefSeq" id="WP_131957930.1">
    <property type="nucleotide sequence ID" value="NZ_SMFL01000003.1"/>
</dbReference>